<dbReference type="RefSeq" id="WP_212611596.1">
    <property type="nucleotide sequence ID" value="NZ_FOZZ01000001.1"/>
</dbReference>
<feature type="domain" description="PH" evidence="1">
    <location>
        <begin position="1"/>
        <end position="18"/>
    </location>
</feature>
<evidence type="ECO:0000313" key="2">
    <source>
        <dbReference type="EMBL" id="SFS33118.1"/>
    </source>
</evidence>
<name>A0A1I6NZ67_9SPHI</name>
<dbReference type="STRING" id="683125.SAMN05660206_101184"/>
<dbReference type="PROSITE" id="PS50003">
    <property type="entry name" value="PH_DOMAIN"/>
    <property type="match status" value="1"/>
</dbReference>
<dbReference type="SUPFAM" id="SSF52540">
    <property type="entry name" value="P-loop containing nucleoside triphosphate hydrolases"/>
    <property type="match status" value="1"/>
</dbReference>
<evidence type="ECO:0000259" key="1">
    <source>
        <dbReference type="PROSITE" id="PS50003"/>
    </source>
</evidence>
<dbReference type="AlphaFoldDB" id="A0A1I6NZ67"/>
<keyword evidence="3" id="KW-1185">Reference proteome</keyword>
<reference evidence="2 3" key="1">
    <citation type="submission" date="2016-10" db="EMBL/GenBank/DDBJ databases">
        <authorList>
            <person name="de Groot N.N."/>
        </authorList>
    </citation>
    <scope>NUCLEOTIDE SEQUENCE [LARGE SCALE GENOMIC DNA]</scope>
    <source>
        <strain evidence="2 3">DSM 22789</strain>
    </source>
</reference>
<proteinExistence type="predicted"/>
<evidence type="ECO:0000313" key="3">
    <source>
        <dbReference type="Proteomes" id="UP000198785"/>
    </source>
</evidence>
<dbReference type="GO" id="GO:0005524">
    <property type="term" value="F:ATP binding"/>
    <property type="evidence" value="ECO:0007669"/>
    <property type="project" value="InterPro"/>
</dbReference>
<dbReference type="Proteomes" id="UP000198785">
    <property type="component" value="Unassembled WGS sequence"/>
</dbReference>
<dbReference type="InterPro" id="IPR027417">
    <property type="entry name" value="P-loop_NTPase"/>
</dbReference>
<dbReference type="EMBL" id="FOZZ01000001">
    <property type="protein sequence ID" value="SFS33118.1"/>
    <property type="molecule type" value="Genomic_DNA"/>
</dbReference>
<dbReference type="InterPro" id="IPR011704">
    <property type="entry name" value="ATPase_dyneun-rel_AAA"/>
</dbReference>
<protein>
    <submittedName>
        <fullName evidence="2">AAA domain (Dynein-related subfamily)</fullName>
    </submittedName>
</protein>
<dbReference type="InterPro" id="IPR052934">
    <property type="entry name" value="Methyl-DNA_Rec/Restrict_Enz"/>
</dbReference>
<accession>A0A1I6NZ67</accession>
<sequence>MTEEEKNAWAKAFQYAFQYLDDNPWDPLNNPKNYAIEFNGKYYPNKQILKYAEEYLQKNFPEFLDVPRLSGGKPINDFLASKGANAVTLKVTNESVNELQKLFDTFNPMIYNLGWYSLLKKYTDIMQQLKSEVVAKVITSYEILNQRFKELAEDNNDDFLDRYLFIKKNGLASISQQVIKIDNRDQIRSAVNERFSRLEEILSSIDKRKVYNLTHKLVNQNALAVLQRFTRAMFPNEFTSIDASNHFTVLKKILRNQFGIKLKSKDSFDQQNEVLSLIDYTDVYKAQMFFWALKSGDIPSNSSAEIKSQEMNHPLNQILFGPPGTGKTYNSIDKAVNIATGQSGTHAENKVEFDRLRKEGQIEFVTFHQGYSYEDFMVGIKPNTDREQLTFKPHKGIFYSLVERAKANYIAHKDQKQELTSFDTVFEKLIAPLEDGQTIEIPMKGGNPLKITKVETSGIIRFIKPGGSSNTTLNLDNLREYFNSTKKFNGDGLATYYEPIVKHLKERQQPVAVRTALKKFVIIIDEINRANISKVFGELITLLEDDKRMGAENALSLTLPNGETDFSIPPNVHIISTMNTADKSIALVDIALRRRFEFEGYYPDYNALAEPSLTILQKINEAIYTRKKTADFLIGHGYFMKGEPLDTILIKKIIPLLMEYFSGRTEEVKEILKAADINAEYSTLNYRWHIHAITIDETHK</sequence>
<dbReference type="PANTHER" id="PTHR37291:SF1">
    <property type="entry name" value="TYPE IV METHYL-DIRECTED RESTRICTION ENZYME ECOKMCRB SUBUNIT"/>
    <property type="match status" value="1"/>
</dbReference>
<gene>
    <name evidence="2" type="ORF">SAMN05660206_101184</name>
</gene>
<dbReference type="GO" id="GO:0016887">
    <property type="term" value="F:ATP hydrolysis activity"/>
    <property type="evidence" value="ECO:0007669"/>
    <property type="project" value="InterPro"/>
</dbReference>
<organism evidence="2 3">
    <name type="scientific">Sphingobacterium wenxiniae</name>
    <dbReference type="NCBI Taxonomy" id="683125"/>
    <lineage>
        <taxon>Bacteria</taxon>
        <taxon>Pseudomonadati</taxon>
        <taxon>Bacteroidota</taxon>
        <taxon>Sphingobacteriia</taxon>
        <taxon>Sphingobacteriales</taxon>
        <taxon>Sphingobacteriaceae</taxon>
        <taxon>Sphingobacterium</taxon>
    </lineage>
</organism>
<dbReference type="Gene3D" id="3.40.50.300">
    <property type="entry name" value="P-loop containing nucleotide triphosphate hydrolases"/>
    <property type="match status" value="1"/>
</dbReference>
<dbReference type="PANTHER" id="PTHR37291">
    <property type="entry name" value="5-METHYLCYTOSINE-SPECIFIC RESTRICTION ENZYME B"/>
    <property type="match status" value="1"/>
</dbReference>
<dbReference type="Pfam" id="PF07728">
    <property type="entry name" value="AAA_5"/>
    <property type="match status" value="1"/>
</dbReference>
<dbReference type="InterPro" id="IPR001849">
    <property type="entry name" value="PH_domain"/>
</dbReference>